<comment type="caution">
    <text evidence="1">The sequence shown here is derived from an EMBL/GenBank/DDBJ whole genome shotgun (WGS) entry which is preliminary data.</text>
</comment>
<dbReference type="EMBL" id="JGZQ01000009">
    <property type="protein sequence ID" value="KFI96009.1"/>
    <property type="molecule type" value="Genomic_DNA"/>
</dbReference>
<gene>
    <name evidence="1" type="ORF">BSTER_1721</name>
</gene>
<name>A0A087DKF9_BIFAD</name>
<sequence>MQTVFEGGNLVIRAETEGERGLVCGMDAIAAWRALLGTTSVAETCAAMMQARESAGSYDPQTGRNAYTTAYEGLEAALSDTAAESVSMMSDSGEVQDDPMTAARNRTRTALGLPPITNDADAAVQTAMLSGEAANATPTTGIDTDCVDAKAIGRLFDTDEMRADLDECEERFYQSLMPRPQNNQQ</sequence>
<dbReference type="AlphaFoldDB" id="A0A087DKF9"/>
<dbReference type="RefSeq" id="WP_051923565.1">
    <property type="nucleotide sequence ID" value="NZ_JDUX01000010.1"/>
</dbReference>
<reference evidence="1 2" key="1">
    <citation type="submission" date="2014-03" db="EMBL/GenBank/DDBJ databases">
        <title>Genomics of Bifidobacteria.</title>
        <authorList>
            <person name="Ventura M."/>
            <person name="Milani C."/>
            <person name="Lugli G.A."/>
        </authorList>
    </citation>
    <scope>NUCLEOTIDE SEQUENCE [LARGE SCALE GENOMIC DNA]</scope>
    <source>
        <strain evidence="2">JCM 15918</strain>
    </source>
</reference>
<accession>A0A087DKF9</accession>
<proteinExistence type="predicted"/>
<dbReference type="Proteomes" id="UP000029091">
    <property type="component" value="Unassembled WGS sequence"/>
</dbReference>
<protein>
    <submittedName>
        <fullName evidence="1">Putative nitrate reductase NarB</fullName>
    </submittedName>
</protein>
<organism evidence="1 2">
    <name type="scientific">Bifidobacterium adolescentis JCM 15918</name>
    <dbReference type="NCBI Taxonomy" id="1437612"/>
    <lineage>
        <taxon>Bacteria</taxon>
        <taxon>Bacillati</taxon>
        <taxon>Actinomycetota</taxon>
        <taxon>Actinomycetes</taxon>
        <taxon>Bifidobacteriales</taxon>
        <taxon>Bifidobacteriaceae</taxon>
        <taxon>Bifidobacterium</taxon>
    </lineage>
</organism>
<evidence type="ECO:0000313" key="1">
    <source>
        <dbReference type="EMBL" id="KFI96009.1"/>
    </source>
</evidence>
<evidence type="ECO:0000313" key="2">
    <source>
        <dbReference type="Proteomes" id="UP000029091"/>
    </source>
</evidence>